<dbReference type="PANTHER" id="PTHR22847">
    <property type="entry name" value="WD40 REPEAT PROTEIN"/>
    <property type="match status" value="1"/>
</dbReference>
<feature type="repeat" description="WD" evidence="3">
    <location>
        <begin position="63"/>
        <end position="104"/>
    </location>
</feature>
<dbReference type="InterPro" id="IPR020472">
    <property type="entry name" value="WD40_PAC1"/>
</dbReference>
<dbReference type="STRING" id="231916.A0A409YPX3"/>
<feature type="repeat" description="WD" evidence="3">
    <location>
        <begin position="105"/>
        <end position="137"/>
    </location>
</feature>
<dbReference type="PROSITE" id="PS50082">
    <property type="entry name" value="WD_REPEATS_2"/>
    <property type="match status" value="4"/>
</dbReference>
<dbReference type="PROSITE" id="PS00678">
    <property type="entry name" value="WD_REPEATS_1"/>
    <property type="match status" value="2"/>
</dbReference>
<gene>
    <name evidence="4" type="ORF">CVT26_012670</name>
</gene>
<dbReference type="InterPro" id="IPR001680">
    <property type="entry name" value="WD40_rpt"/>
</dbReference>
<evidence type="ECO:0000256" key="2">
    <source>
        <dbReference type="ARBA" id="ARBA00022737"/>
    </source>
</evidence>
<dbReference type="Pfam" id="PF00400">
    <property type="entry name" value="WD40"/>
    <property type="match status" value="3"/>
</dbReference>
<dbReference type="SUPFAM" id="SSF50978">
    <property type="entry name" value="WD40 repeat-like"/>
    <property type="match status" value="1"/>
</dbReference>
<proteinExistence type="predicted"/>
<dbReference type="InterPro" id="IPR015943">
    <property type="entry name" value="WD40/YVTN_repeat-like_dom_sf"/>
</dbReference>
<keyword evidence="1 3" id="KW-0853">WD repeat</keyword>
<keyword evidence="5" id="KW-1185">Reference proteome</keyword>
<dbReference type="OrthoDB" id="6262491at2759"/>
<dbReference type="PANTHER" id="PTHR22847:SF637">
    <property type="entry name" value="WD REPEAT DOMAIN 5B"/>
    <property type="match status" value="1"/>
</dbReference>
<sequence>SLNGSIRIWDASTGTEIQLLQDDITTPTYSVAFSRDGSYIVSGSFDNSIRIWDASSGKVIHLLEGHGKPVVSVAFSSDGSRIVSGSVDKSVRIWDTSTGKQIHVLEGHTSTVSSVTFSSDGSHIVSGSWDQSIRIWDASIPYQGARYMHETFGNSLHGRHVFYTGWLRSEKGYLMFVPPDKNLPDDANILTIPYSFVPHVDFTNAALGPEWAQCYLEKST</sequence>
<dbReference type="Gene3D" id="2.130.10.10">
    <property type="entry name" value="YVTN repeat-like/Quinoprotein amine dehydrogenase"/>
    <property type="match status" value="2"/>
</dbReference>
<feature type="non-terminal residue" evidence="4">
    <location>
        <position position="1"/>
    </location>
</feature>
<name>A0A409YPX3_9AGAR</name>
<evidence type="ECO:0000313" key="4">
    <source>
        <dbReference type="EMBL" id="PPR05056.1"/>
    </source>
</evidence>
<dbReference type="GO" id="GO:1990234">
    <property type="term" value="C:transferase complex"/>
    <property type="evidence" value="ECO:0007669"/>
    <property type="project" value="UniProtKB-ARBA"/>
</dbReference>
<accession>A0A409YPX3</accession>
<dbReference type="InterPro" id="IPR019775">
    <property type="entry name" value="WD40_repeat_CS"/>
</dbReference>
<protein>
    <submittedName>
        <fullName evidence="4">Uncharacterized protein</fullName>
    </submittedName>
</protein>
<evidence type="ECO:0000256" key="3">
    <source>
        <dbReference type="PROSITE-ProRule" id="PRU00221"/>
    </source>
</evidence>
<keyword evidence="2" id="KW-0677">Repeat</keyword>
<dbReference type="SMART" id="SM00320">
    <property type="entry name" value="WD40"/>
    <property type="match status" value="3"/>
</dbReference>
<comment type="caution">
    <text evidence="4">The sequence shown here is derived from an EMBL/GenBank/DDBJ whole genome shotgun (WGS) entry which is preliminary data.</text>
</comment>
<organism evidence="4 5">
    <name type="scientific">Gymnopilus dilepis</name>
    <dbReference type="NCBI Taxonomy" id="231916"/>
    <lineage>
        <taxon>Eukaryota</taxon>
        <taxon>Fungi</taxon>
        <taxon>Dikarya</taxon>
        <taxon>Basidiomycota</taxon>
        <taxon>Agaricomycotina</taxon>
        <taxon>Agaricomycetes</taxon>
        <taxon>Agaricomycetidae</taxon>
        <taxon>Agaricales</taxon>
        <taxon>Agaricineae</taxon>
        <taxon>Hymenogastraceae</taxon>
        <taxon>Gymnopilus</taxon>
    </lineage>
</organism>
<dbReference type="PRINTS" id="PR00320">
    <property type="entry name" value="GPROTEINBRPT"/>
</dbReference>
<dbReference type="AlphaFoldDB" id="A0A409YPX3"/>
<dbReference type="InterPro" id="IPR036322">
    <property type="entry name" value="WD40_repeat_dom_sf"/>
</dbReference>
<dbReference type="PROSITE" id="PS50294">
    <property type="entry name" value="WD_REPEATS_REGION"/>
    <property type="match status" value="3"/>
</dbReference>
<dbReference type="Proteomes" id="UP000284706">
    <property type="component" value="Unassembled WGS sequence"/>
</dbReference>
<feature type="repeat" description="WD" evidence="3">
    <location>
        <begin position="1"/>
        <end position="19"/>
    </location>
</feature>
<dbReference type="InParanoid" id="A0A409YPX3"/>
<dbReference type="EMBL" id="NHYE01000529">
    <property type="protein sequence ID" value="PPR05056.1"/>
    <property type="molecule type" value="Genomic_DNA"/>
</dbReference>
<evidence type="ECO:0000313" key="5">
    <source>
        <dbReference type="Proteomes" id="UP000284706"/>
    </source>
</evidence>
<reference evidence="4 5" key="1">
    <citation type="journal article" date="2018" name="Evol. Lett.">
        <title>Horizontal gene cluster transfer increased hallucinogenic mushroom diversity.</title>
        <authorList>
            <person name="Reynolds H.T."/>
            <person name="Vijayakumar V."/>
            <person name="Gluck-Thaler E."/>
            <person name="Korotkin H.B."/>
            <person name="Matheny P.B."/>
            <person name="Slot J.C."/>
        </authorList>
    </citation>
    <scope>NUCLEOTIDE SEQUENCE [LARGE SCALE GENOMIC DNA]</scope>
    <source>
        <strain evidence="4 5">SRW20</strain>
    </source>
</reference>
<feature type="repeat" description="WD" evidence="3">
    <location>
        <begin position="30"/>
        <end position="62"/>
    </location>
</feature>
<evidence type="ECO:0000256" key="1">
    <source>
        <dbReference type="ARBA" id="ARBA00022574"/>
    </source>
</evidence>